<evidence type="ECO:0000256" key="4">
    <source>
        <dbReference type="ARBA" id="ARBA00022771"/>
    </source>
</evidence>
<evidence type="ECO:0000256" key="7">
    <source>
        <dbReference type="ARBA" id="ARBA00023125"/>
    </source>
</evidence>
<dbReference type="FunFam" id="3.30.50.10:FF:000006">
    <property type="entry name" value="Nuclear receptor subfamily 5 group A member"/>
    <property type="match status" value="1"/>
</dbReference>
<dbReference type="WBParaSite" id="BXY_1663900.1">
    <property type="protein sequence ID" value="BXY_1663900.1"/>
    <property type="gene ID" value="BXY_1663900"/>
</dbReference>
<keyword evidence="7" id="KW-0238">DNA-binding</keyword>
<dbReference type="PRINTS" id="PR00047">
    <property type="entry name" value="STROIDFINGER"/>
</dbReference>
<keyword evidence="9" id="KW-0675">Receptor</keyword>
<evidence type="ECO:0000256" key="9">
    <source>
        <dbReference type="ARBA" id="ARBA00023170"/>
    </source>
</evidence>
<accession>A0A1I7SUB7</accession>
<evidence type="ECO:0000256" key="10">
    <source>
        <dbReference type="ARBA" id="ARBA00023242"/>
    </source>
</evidence>
<evidence type="ECO:0000256" key="6">
    <source>
        <dbReference type="ARBA" id="ARBA00023015"/>
    </source>
</evidence>
<protein>
    <submittedName>
        <fullName evidence="12">Nuclear receptor domain-containing protein</fullName>
    </submittedName>
</protein>
<dbReference type="GO" id="GO:0003700">
    <property type="term" value="F:DNA-binding transcription factor activity"/>
    <property type="evidence" value="ECO:0007669"/>
    <property type="project" value="InterPro"/>
</dbReference>
<dbReference type="PROSITE" id="PS00031">
    <property type="entry name" value="NUCLEAR_REC_DBD_1"/>
    <property type="match status" value="1"/>
</dbReference>
<reference evidence="12" key="1">
    <citation type="submission" date="2016-11" db="UniProtKB">
        <authorList>
            <consortium name="WormBaseParasite"/>
        </authorList>
    </citation>
    <scope>IDENTIFICATION</scope>
</reference>
<dbReference type="AlphaFoldDB" id="A0A1I7SUB7"/>
<dbReference type="PROSITE" id="PS51030">
    <property type="entry name" value="NUCLEAR_REC_DBD_2"/>
    <property type="match status" value="1"/>
</dbReference>
<comment type="subcellular location">
    <subcellularLocation>
        <location evidence="1">Nucleus</location>
    </subcellularLocation>
</comment>
<sequence>MGRSTPASVVCQICGDKSYGRHYGLWTCDGCACFFKRTIRRKINYRCISGDNKCPVDKTRRNWCPACRLKKCFEMQMNKDAVQKERGPRTKKMTQKLYKTDNESTNQKIDLVVYTMKSVLNNAVIVFLTTEQKKNLMARLWPIFTLAILPHTKSKIEIKTVEVNNLISDFSQKVGKVDEEETRLLCSWLLCNLGGEISIIDFAPSLLDTYTSWLRKHCDSNYPDENDRADRIIDYGKALLGFNGYTSFIAEFSFLHHDKSSLL</sequence>
<keyword evidence="4" id="KW-0863">Zinc-finger</keyword>
<dbReference type="GO" id="GO:0006357">
    <property type="term" value="P:regulation of transcription by RNA polymerase II"/>
    <property type="evidence" value="ECO:0007669"/>
    <property type="project" value="UniProtKB-ARBA"/>
</dbReference>
<comment type="similarity">
    <text evidence="2">Belongs to the nuclear hormone receptor family.</text>
</comment>
<evidence type="ECO:0000256" key="2">
    <source>
        <dbReference type="ARBA" id="ARBA00005993"/>
    </source>
</evidence>
<dbReference type="InterPro" id="IPR050274">
    <property type="entry name" value="Nuclear_hormone_rcpt_NR2"/>
</dbReference>
<name>A0A1I7SUB7_BURXY</name>
<dbReference type="GO" id="GO:0005634">
    <property type="term" value="C:nucleus"/>
    <property type="evidence" value="ECO:0007669"/>
    <property type="project" value="UniProtKB-SubCell"/>
</dbReference>
<keyword evidence="10" id="KW-0539">Nucleus</keyword>
<organism evidence="11 12">
    <name type="scientific">Bursaphelenchus xylophilus</name>
    <name type="common">Pinewood nematode worm</name>
    <name type="synonym">Aphelenchoides xylophilus</name>
    <dbReference type="NCBI Taxonomy" id="6326"/>
    <lineage>
        <taxon>Eukaryota</taxon>
        <taxon>Metazoa</taxon>
        <taxon>Ecdysozoa</taxon>
        <taxon>Nematoda</taxon>
        <taxon>Chromadorea</taxon>
        <taxon>Rhabditida</taxon>
        <taxon>Tylenchina</taxon>
        <taxon>Tylenchomorpha</taxon>
        <taxon>Aphelenchoidea</taxon>
        <taxon>Aphelenchoididae</taxon>
        <taxon>Bursaphelenchus</taxon>
    </lineage>
</organism>
<dbReference type="InterPro" id="IPR001628">
    <property type="entry name" value="Znf_hrmn_rcpt"/>
</dbReference>
<evidence type="ECO:0000256" key="1">
    <source>
        <dbReference type="ARBA" id="ARBA00004123"/>
    </source>
</evidence>
<dbReference type="Proteomes" id="UP000095284">
    <property type="component" value="Unplaced"/>
</dbReference>
<dbReference type="SMART" id="SM00399">
    <property type="entry name" value="ZnF_C4"/>
    <property type="match status" value="1"/>
</dbReference>
<dbReference type="Gene3D" id="3.30.50.10">
    <property type="entry name" value="Erythroid Transcription Factor GATA-1, subunit A"/>
    <property type="match status" value="1"/>
</dbReference>
<dbReference type="SUPFAM" id="SSF57716">
    <property type="entry name" value="Glucocorticoid receptor-like (DNA-binding domain)"/>
    <property type="match status" value="1"/>
</dbReference>
<evidence type="ECO:0000313" key="12">
    <source>
        <dbReference type="WBParaSite" id="BXY_1663900.1"/>
    </source>
</evidence>
<evidence type="ECO:0000256" key="5">
    <source>
        <dbReference type="ARBA" id="ARBA00022833"/>
    </source>
</evidence>
<keyword evidence="3" id="KW-0479">Metal-binding</keyword>
<dbReference type="InterPro" id="IPR013088">
    <property type="entry name" value="Znf_NHR/GATA"/>
</dbReference>
<dbReference type="Pfam" id="PF00105">
    <property type="entry name" value="zf-C4"/>
    <property type="match status" value="1"/>
</dbReference>
<keyword evidence="8" id="KW-0804">Transcription</keyword>
<dbReference type="GO" id="GO:0008270">
    <property type="term" value="F:zinc ion binding"/>
    <property type="evidence" value="ECO:0007669"/>
    <property type="project" value="UniProtKB-KW"/>
</dbReference>
<evidence type="ECO:0000256" key="3">
    <source>
        <dbReference type="ARBA" id="ARBA00022723"/>
    </source>
</evidence>
<evidence type="ECO:0000256" key="8">
    <source>
        <dbReference type="ARBA" id="ARBA00023163"/>
    </source>
</evidence>
<keyword evidence="6" id="KW-0805">Transcription regulation</keyword>
<keyword evidence="5" id="KW-0862">Zinc</keyword>
<proteinExistence type="inferred from homology"/>
<dbReference type="GO" id="GO:0043565">
    <property type="term" value="F:sequence-specific DNA binding"/>
    <property type="evidence" value="ECO:0007669"/>
    <property type="project" value="InterPro"/>
</dbReference>
<dbReference type="PANTHER" id="PTHR24083">
    <property type="entry name" value="NUCLEAR HORMONE RECEPTOR"/>
    <property type="match status" value="1"/>
</dbReference>
<evidence type="ECO:0000313" key="11">
    <source>
        <dbReference type="Proteomes" id="UP000095284"/>
    </source>
</evidence>